<feature type="transmembrane region" description="Helical" evidence="6">
    <location>
        <begin position="72"/>
        <end position="92"/>
    </location>
</feature>
<evidence type="ECO:0000256" key="3">
    <source>
        <dbReference type="ARBA" id="ARBA00022692"/>
    </source>
</evidence>
<comment type="caution">
    <text evidence="8">The sequence shown here is derived from an EMBL/GenBank/DDBJ whole genome shotgun (WGS) entry which is preliminary data.</text>
</comment>
<feature type="transmembrane region" description="Helical" evidence="6">
    <location>
        <begin position="104"/>
        <end position="123"/>
    </location>
</feature>
<evidence type="ECO:0000313" key="8">
    <source>
        <dbReference type="EMBL" id="GAA0344491.1"/>
    </source>
</evidence>
<feature type="transmembrane region" description="Helical" evidence="6">
    <location>
        <begin position="172"/>
        <end position="190"/>
    </location>
</feature>
<dbReference type="PANTHER" id="PTHR23519">
    <property type="entry name" value="AUTOPHAGY-RELATED PROTEIN 22"/>
    <property type="match status" value="1"/>
</dbReference>
<evidence type="ECO:0000256" key="1">
    <source>
        <dbReference type="ARBA" id="ARBA00004651"/>
    </source>
</evidence>
<evidence type="ECO:0000313" key="9">
    <source>
        <dbReference type="Proteomes" id="UP001501822"/>
    </source>
</evidence>
<keyword evidence="4 6" id="KW-1133">Transmembrane helix</keyword>
<dbReference type="RefSeq" id="WP_252810059.1">
    <property type="nucleotide sequence ID" value="NZ_BAAABM010000029.1"/>
</dbReference>
<dbReference type="InterPro" id="IPR020846">
    <property type="entry name" value="MFS_dom"/>
</dbReference>
<feature type="transmembrane region" description="Helical" evidence="6">
    <location>
        <begin position="296"/>
        <end position="314"/>
    </location>
</feature>
<evidence type="ECO:0000256" key="4">
    <source>
        <dbReference type="ARBA" id="ARBA00022989"/>
    </source>
</evidence>
<feature type="transmembrane region" description="Helical" evidence="6">
    <location>
        <begin position="202"/>
        <end position="221"/>
    </location>
</feature>
<feature type="transmembrane region" description="Helical" evidence="6">
    <location>
        <begin position="350"/>
        <end position="374"/>
    </location>
</feature>
<dbReference type="PROSITE" id="PS50850">
    <property type="entry name" value="MFS"/>
    <property type="match status" value="1"/>
</dbReference>
<organism evidence="8 9">
    <name type="scientific">Actinoallomurus spadix</name>
    <dbReference type="NCBI Taxonomy" id="79912"/>
    <lineage>
        <taxon>Bacteria</taxon>
        <taxon>Bacillati</taxon>
        <taxon>Actinomycetota</taxon>
        <taxon>Actinomycetes</taxon>
        <taxon>Streptosporangiales</taxon>
        <taxon>Thermomonosporaceae</taxon>
        <taxon>Actinoallomurus</taxon>
    </lineage>
</organism>
<feature type="transmembrane region" description="Helical" evidence="6">
    <location>
        <begin position="326"/>
        <end position="344"/>
    </location>
</feature>
<proteinExistence type="predicted"/>
<protein>
    <submittedName>
        <fullName evidence="8">MFS transporter</fullName>
    </submittedName>
</protein>
<feature type="transmembrane region" description="Helical" evidence="6">
    <location>
        <begin position="261"/>
        <end position="284"/>
    </location>
</feature>
<reference evidence="9" key="1">
    <citation type="journal article" date="2019" name="Int. J. Syst. Evol. Microbiol.">
        <title>The Global Catalogue of Microorganisms (GCM) 10K type strain sequencing project: providing services to taxonomists for standard genome sequencing and annotation.</title>
        <authorList>
            <consortium name="The Broad Institute Genomics Platform"/>
            <consortium name="The Broad Institute Genome Sequencing Center for Infectious Disease"/>
            <person name="Wu L."/>
            <person name="Ma J."/>
        </authorList>
    </citation>
    <scope>NUCLEOTIDE SEQUENCE [LARGE SCALE GENOMIC DNA]</scope>
    <source>
        <strain evidence="9">JCM 3146</strain>
    </source>
</reference>
<keyword evidence="5 6" id="KW-0472">Membrane</keyword>
<evidence type="ECO:0000259" key="7">
    <source>
        <dbReference type="PROSITE" id="PS50850"/>
    </source>
</evidence>
<dbReference type="InterPro" id="IPR024671">
    <property type="entry name" value="Atg22-like"/>
</dbReference>
<dbReference type="Gene3D" id="1.20.1250.20">
    <property type="entry name" value="MFS general substrate transporter like domains"/>
    <property type="match status" value="1"/>
</dbReference>
<keyword evidence="9" id="KW-1185">Reference proteome</keyword>
<feature type="transmembrane region" description="Helical" evidence="6">
    <location>
        <begin position="386"/>
        <end position="409"/>
    </location>
</feature>
<feature type="transmembrane region" description="Helical" evidence="6">
    <location>
        <begin position="415"/>
        <end position="436"/>
    </location>
</feature>
<keyword evidence="2" id="KW-0813">Transport</keyword>
<dbReference type="PANTHER" id="PTHR23519:SF1">
    <property type="entry name" value="AUTOPHAGY-RELATED PROTEIN 22"/>
    <property type="match status" value="1"/>
</dbReference>
<dbReference type="InterPro" id="IPR050495">
    <property type="entry name" value="ATG22/LtaA_families"/>
</dbReference>
<comment type="subcellular location">
    <subcellularLocation>
        <location evidence="1">Cell membrane</location>
        <topology evidence="1">Multi-pass membrane protein</topology>
    </subcellularLocation>
</comment>
<dbReference type="Proteomes" id="UP001501822">
    <property type="component" value="Unassembled WGS sequence"/>
</dbReference>
<dbReference type="SUPFAM" id="SSF103473">
    <property type="entry name" value="MFS general substrate transporter"/>
    <property type="match status" value="1"/>
</dbReference>
<accession>A0ABP3GI81</accession>
<evidence type="ECO:0000256" key="2">
    <source>
        <dbReference type="ARBA" id="ARBA00022448"/>
    </source>
</evidence>
<feature type="domain" description="Major facilitator superfamily (MFS) profile" evidence="7">
    <location>
        <begin position="37"/>
        <end position="446"/>
    </location>
</feature>
<evidence type="ECO:0000256" key="5">
    <source>
        <dbReference type="ARBA" id="ARBA00023136"/>
    </source>
</evidence>
<name>A0ABP3GI81_9ACTN</name>
<dbReference type="Pfam" id="PF11700">
    <property type="entry name" value="ATG22"/>
    <property type="match status" value="1"/>
</dbReference>
<gene>
    <name evidence="8" type="ORF">GCM10010151_37780</name>
</gene>
<dbReference type="InterPro" id="IPR036259">
    <property type="entry name" value="MFS_trans_sf"/>
</dbReference>
<evidence type="ECO:0000256" key="6">
    <source>
        <dbReference type="SAM" id="Phobius"/>
    </source>
</evidence>
<feature type="transmembrane region" description="Helical" evidence="6">
    <location>
        <begin position="129"/>
        <end position="152"/>
    </location>
</feature>
<keyword evidence="3 6" id="KW-0812">Transmembrane</keyword>
<dbReference type="EMBL" id="BAAABM010000029">
    <property type="protein sequence ID" value="GAA0344491.1"/>
    <property type="molecule type" value="Genomic_DNA"/>
</dbReference>
<sequence>MGLAPVGISAETTPRDRRREQRGWYFYDWANSAFDTTVVAVFLGPYLSDIAKAAADADGFVHPLGADLRAKAVYPLAVTLSVVLQVLVLPLAGALADHTGRKRALLGAFAYIGAFATMGLYFVGGGRYLLGAGLFVVGNLALGASTVVYNAFLTDIAEPDERDAVSSRGWGLGYLGGGLLLVLNLVLFLAHDAFGVTKAEAVRISLASAGVWWAAFTLIPLRALRDRRRAPAAEPLPAAVRSGFTRLAGTLRDMRGRPVTLLFLLAFLVYNDGVQTVITMSATYATEELKLGQTDVIAAVLLVQFVACGGALLLGRLARRYGAKRVVLVSLVLWTAVVLAAYGLRRGSAAEFLTLAAAIGVVLGGTQALSRSLFSHLLPRDREAEYFGFYVISDKGTSWLGPLVFAAALQWTDSYRTALVSLVVFFVAGLVLLTAVNVPRGVREAGNPLPRRL</sequence>